<protein>
    <recommendedName>
        <fullName evidence="6">Cation efflux protein transmembrane domain-containing protein</fullName>
    </recommendedName>
</protein>
<dbReference type="PANTHER" id="PTHR13414:SF9">
    <property type="entry name" value="PROTON-COUPLED ZINC ANTIPORTER SLC30A9, MITOCHONDRIAL"/>
    <property type="match status" value="1"/>
</dbReference>
<dbReference type="Proteomes" id="UP001234989">
    <property type="component" value="Chromosome 3"/>
</dbReference>
<name>A0AAF0QJV1_SOLVR</name>
<keyword evidence="8" id="KW-1185">Reference proteome</keyword>
<accession>A0AAF0QJV1</accession>
<keyword evidence="2" id="KW-0813">Transport</keyword>
<evidence type="ECO:0000256" key="4">
    <source>
        <dbReference type="ARBA" id="ARBA00022989"/>
    </source>
</evidence>
<dbReference type="SUPFAM" id="SSF161111">
    <property type="entry name" value="Cation efflux protein transmembrane domain-like"/>
    <property type="match status" value="1"/>
</dbReference>
<evidence type="ECO:0000256" key="5">
    <source>
        <dbReference type="ARBA" id="ARBA00023136"/>
    </source>
</evidence>
<gene>
    <name evidence="7" type="ORF">MTR67_015960</name>
</gene>
<feature type="non-terminal residue" evidence="7">
    <location>
        <position position="1"/>
    </location>
</feature>
<keyword evidence="3" id="KW-0812">Transmembrane</keyword>
<dbReference type="InterPro" id="IPR040177">
    <property type="entry name" value="SLC30A9"/>
</dbReference>
<reference evidence="7" key="1">
    <citation type="submission" date="2023-08" db="EMBL/GenBank/DDBJ databases">
        <title>A de novo genome assembly of Solanum verrucosum Schlechtendal, a Mexican diploid species geographically isolated from the other diploid A-genome species in potato relatives.</title>
        <authorList>
            <person name="Hosaka K."/>
        </authorList>
    </citation>
    <scope>NUCLEOTIDE SEQUENCE</scope>
    <source>
        <tissue evidence="7">Young leaves</tissue>
    </source>
</reference>
<evidence type="ECO:0000313" key="7">
    <source>
        <dbReference type="EMBL" id="WMV22575.1"/>
    </source>
</evidence>
<dbReference type="AlphaFoldDB" id="A0AAF0QJV1"/>
<dbReference type="GO" id="GO:0008324">
    <property type="term" value="F:monoatomic cation transmembrane transporter activity"/>
    <property type="evidence" value="ECO:0007669"/>
    <property type="project" value="InterPro"/>
</dbReference>
<evidence type="ECO:0000256" key="2">
    <source>
        <dbReference type="ARBA" id="ARBA00022448"/>
    </source>
</evidence>
<comment type="subcellular location">
    <subcellularLocation>
        <location evidence="1">Membrane</location>
        <topology evidence="1">Multi-pass membrane protein</topology>
    </subcellularLocation>
</comment>
<evidence type="ECO:0000313" key="8">
    <source>
        <dbReference type="Proteomes" id="UP001234989"/>
    </source>
</evidence>
<evidence type="ECO:0000256" key="3">
    <source>
        <dbReference type="ARBA" id="ARBA00022692"/>
    </source>
</evidence>
<dbReference type="InterPro" id="IPR058533">
    <property type="entry name" value="Cation_efflux_TM"/>
</dbReference>
<feature type="domain" description="Cation efflux protein transmembrane" evidence="6">
    <location>
        <begin position="28"/>
        <end position="65"/>
    </location>
</feature>
<sequence length="65" mass="7060">PESRHNSFKVQFSSSFPKAWGLACQLRSSHVILAEALHSLADIANQALLAYGLNSSKRAPDSTHP</sequence>
<dbReference type="InterPro" id="IPR027469">
    <property type="entry name" value="Cation_efflux_TMD_sf"/>
</dbReference>
<dbReference type="PANTHER" id="PTHR13414">
    <property type="entry name" value="HUEL-CATION TRANSPORTER"/>
    <property type="match status" value="1"/>
</dbReference>
<dbReference type="Pfam" id="PF01545">
    <property type="entry name" value="Cation_efflux"/>
    <property type="match status" value="1"/>
</dbReference>
<evidence type="ECO:0000259" key="6">
    <source>
        <dbReference type="Pfam" id="PF01545"/>
    </source>
</evidence>
<keyword evidence="4" id="KW-1133">Transmembrane helix</keyword>
<dbReference type="GO" id="GO:0016020">
    <property type="term" value="C:membrane"/>
    <property type="evidence" value="ECO:0007669"/>
    <property type="project" value="UniProtKB-SubCell"/>
</dbReference>
<proteinExistence type="predicted"/>
<evidence type="ECO:0000256" key="1">
    <source>
        <dbReference type="ARBA" id="ARBA00004141"/>
    </source>
</evidence>
<dbReference type="Gene3D" id="1.20.1510.10">
    <property type="entry name" value="Cation efflux protein transmembrane domain"/>
    <property type="match status" value="1"/>
</dbReference>
<dbReference type="GO" id="GO:0006882">
    <property type="term" value="P:intracellular zinc ion homeostasis"/>
    <property type="evidence" value="ECO:0007669"/>
    <property type="project" value="TreeGrafter"/>
</dbReference>
<keyword evidence="5" id="KW-0472">Membrane</keyword>
<dbReference type="GO" id="GO:0005783">
    <property type="term" value="C:endoplasmic reticulum"/>
    <property type="evidence" value="ECO:0007669"/>
    <property type="project" value="TreeGrafter"/>
</dbReference>
<organism evidence="7 8">
    <name type="scientific">Solanum verrucosum</name>
    <dbReference type="NCBI Taxonomy" id="315347"/>
    <lineage>
        <taxon>Eukaryota</taxon>
        <taxon>Viridiplantae</taxon>
        <taxon>Streptophyta</taxon>
        <taxon>Embryophyta</taxon>
        <taxon>Tracheophyta</taxon>
        <taxon>Spermatophyta</taxon>
        <taxon>Magnoliopsida</taxon>
        <taxon>eudicotyledons</taxon>
        <taxon>Gunneridae</taxon>
        <taxon>Pentapetalae</taxon>
        <taxon>asterids</taxon>
        <taxon>lamiids</taxon>
        <taxon>Solanales</taxon>
        <taxon>Solanaceae</taxon>
        <taxon>Solanoideae</taxon>
        <taxon>Solaneae</taxon>
        <taxon>Solanum</taxon>
    </lineage>
</organism>
<dbReference type="EMBL" id="CP133614">
    <property type="protein sequence ID" value="WMV22575.1"/>
    <property type="molecule type" value="Genomic_DNA"/>
</dbReference>
<dbReference type="GO" id="GO:0006829">
    <property type="term" value="P:zinc ion transport"/>
    <property type="evidence" value="ECO:0007669"/>
    <property type="project" value="InterPro"/>
</dbReference>